<dbReference type="AlphaFoldDB" id="A0A6L2LUK0"/>
<accession>A0A6L2LUK0</accession>
<name>A0A6L2LUK0_TANCI</name>
<proteinExistence type="predicted"/>
<evidence type="ECO:0000313" key="1">
    <source>
        <dbReference type="EMBL" id="GEU65471.1"/>
    </source>
</evidence>
<reference evidence="1" key="1">
    <citation type="journal article" date="2019" name="Sci. Rep.">
        <title>Draft genome of Tanacetum cinerariifolium, the natural source of mosquito coil.</title>
        <authorList>
            <person name="Yamashiro T."/>
            <person name="Shiraishi A."/>
            <person name="Satake H."/>
            <person name="Nakayama K."/>
        </authorList>
    </citation>
    <scope>NUCLEOTIDE SEQUENCE</scope>
</reference>
<organism evidence="1">
    <name type="scientific">Tanacetum cinerariifolium</name>
    <name type="common">Dalmatian daisy</name>
    <name type="synonym">Chrysanthemum cinerariifolium</name>
    <dbReference type="NCBI Taxonomy" id="118510"/>
    <lineage>
        <taxon>Eukaryota</taxon>
        <taxon>Viridiplantae</taxon>
        <taxon>Streptophyta</taxon>
        <taxon>Embryophyta</taxon>
        <taxon>Tracheophyta</taxon>
        <taxon>Spermatophyta</taxon>
        <taxon>Magnoliopsida</taxon>
        <taxon>eudicotyledons</taxon>
        <taxon>Gunneridae</taxon>
        <taxon>Pentapetalae</taxon>
        <taxon>asterids</taxon>
        <taxon>campanulids</taxon>
        <taxon>Asterales</taxon>
        <taxon>Asteraceae</taxon>
        <taxon>Asteroideae</taxon>
        <taxon>Anthemideae</taxon>
        <taxon>Anthemidinae</taxon>
        <taxon>Tanacetum</taxon>
    </lineage>
</organism>
<comment type="caution">
    <text evidence="1">The sequence shown here is derived from an EMBL/GenBank/DDBJ whole genome shotgun (WGS) entry which is preliminary data.</text>
</comment>
<dbReference type="EMBL" id="BKCJ010005207">
    <property type="protein sequence ID" value="GEU65471.1"/>
    <property type="molecule type" value="Genomic_DNA"/>
</dbReference>
<gene>
    <name evidence="1" type="ORF">Tci_037449</name>
</gene>
<protein>
    <submittedName>
        <fullName evidence="1">Uncharacterized protein</fullName>
    </submittedName>
</protein>
<sequence length="200" mass="22953">MKIARGDNLLNLVVHPNFRLKTLGFSEWLEVHALTSKKSETSNNLLLKSLRAKFQWVINQAKRLGLPLPSELATFGLSAEEKKRKRTEFIREFFVTENIRVDGMHMNLIPPPGIMPIQGVVINEPESGIFFMNENTDIGFQREMEFHLTPTVELIRLQNQIKVDSKIAREMVSKMNYVIEAMSDCIKAREIVEKNLDNVG</sequence>